<keyword evidence="1" id="KW-0411">Iron-sulfur</keyword>
<keyword evidence="1" id="KW-0808">Transferase</keyword>
<comment type="cofactor">
    <cofactor evidence="1">
        <name>[4Fe-4S] cluster</name>
        <dbReference type="ChEBI" id="CHEBI:49883"/>
    </cofactor>
</comment>
<dbReference type="InterPro" id="IPR029703">
    <property type="entry name" value="POL2"/>
</dbReference>
<keyword evidence="1" id="KW-0004">4Fe-4S</keyword>
<keyword evidence="1" id="KW-0238">DNA-binding</keyword>
<dbReference type="InterPro" id="IPR012337">
    <property type="entry name" value="RNaseH-like_sf"/>
</dbReference>
<dbReference type="EC" id="2.7.7.7" evidence="1"/>
<comment type="subcellular location">
    <subcellularLocation>
        <location evidence="1">Nucleus</location>
    </subcellularLocation>
</comment>
<dbReference type="GO" id="GO:0006297">
    <property type="term" value="P:nucleotide-excision repair, DNA gap filling"/>
    <property type="evidence" value="ECO:0007669"/>
    <property type="project" value="TreeGrafter"/>
</dbReference>
<dbReference type="GO" id="GO:0008622">
    <property type="term" value="C:epsilon DNA polymerase complex"/>
    <property type="evidence" value="ECO:0007669"/>
    <property type="project" value="InterPro"/>
</dbReference>
<keyword evidence="1" id="KW-0408">Iron</keyword>
<dbReference type="GO" id="GO:0051539">
    <property type="term" value="F:4 iron, 4 sulfur cluster binding"/>
    <property type="evidence" value="ECO:0007669"/>
    <property type="project" value="UniProtKB-KW"/>
</dbReference>
<sequence>MQVKRDLMHVVERNKEKSDAAEAYESIYAAGKRKEQIQDFMDCITDLREYDVPYHVRFAIDNDIRSGLWYDVHVSSDGVTLERRHDLLQRAEVHVCAFDIETTKLPLKFPDAEYDLVMMISYMIDGRGYLIINRECVGEDIEDLEYTPKPEFEGHFKVTNVKNEEELIKLWFSHMREVKPGIYVTYNGDFFDWPFLESRAAHHGLRMNDVCLSL</sequence>
<keyword evidence="1" id="KW-0479">Metal-binding</keyword>
<keyword evidence="4" id="KW-1185">Reference proteome</keyword>
<dbReference type="GO" id="GO:0000278">
    <property type="term" value="P:mitotic cell cycle"/>
    <property type="evidence" value="ECO:0007669"/>
    <property type="project" value="TreeGrafter"/>
</dbReference>
<dbReference type="GO" id="GO:0006272">
    <property type="term" value="P:leading strand elongation"/>
    <property type="evidence" value="ECO:0007669"/>
    <property type="project" value="TreeGrafter"/>
</dbReference>
<dbReference type="PANTHER" id="PTHR10670">
    <property type="entry name" value="DNA POLYMERASE EPSILON CATALYTIC SUBUNIT A"/>
    <property type="match status" value="1"/>
</dbReference>
<evidence type="ECO:0000313" key="3">
    <source>
        <dbReference type="EMBL" id="KAI7734033.1"/>
    </source>
</evidence>
<proteinExistence type="inferred from homology"/>
<dbReference type="GO" id="GO:0045004">
    <property type="term" value="P:DNA replication proofreading"/>
    <property type="evidence" value="ECO:0007669"/>
    <property type="project" value="TreeGrafter"/>
</dbReference>
<keyword evidence="1" id="KW-0539">Nucleus</keyword>
<dbReference type="Gene3D" id="3.30.342.10">
    <property type="entry name" value="DNA Polymerase, chain B, domain 1"/>
    <property type="match status" value="1"/>
</dbReference>
<organism evidence="3 4">
    <name type="scientific">Ambrosia artemisiifolia</name>
    <name type="common">Common ragweed</name>
    <dbReference type="NCBI Taxonomy" id="4212"/>
    <lineage>
        <taxon>Eukaryota</taxon>
        <taxon>Viridiplantae</taxon>
        <taxon>Streptophyta</taxon>
        <taxon>Embryophyta</taxon>
        <taxon>Tracheophyta</taxon>
        <taxon>Spermatophyta</taxon>
        <taxon>Magnoliopsida</taxon>
        <taxon>eudicotyledons</taxon>
        <taxon>Gunneridae</taxon>
        <taxon>Pentapetalae</taxon>
        <taxon>asterids</taxon>
        <taxon>campanulids</taxon>
        <taxon>Asterales</taxon>
        <taxon>Asteraceae</taxon>
        <taxon>Asteroideae</taxon>
        <taxon>Heliantheae alliance</taxon>
        <taxon>Heliantheae</taxon>
        <taxon>Ambrosia</taxon>
    </lineage>
</organism>
<dbReference type="GO" id="GO:0003677">
    <property type="term" value="F:DNA binding"/>
    <property type="evidence" value="ECO:0007669"/>
    <property type="project" value="UniProtKB-KW"/>
</dbReference>
<name>A0AAD5C3Z2_AMBAR</name>
<comment type="caution">
    <text evidence="3">The sequence shown here is derived from an EMBL/GenBank/DDBJ whole genome shotgun (WGS) entry which is preliminary data.</text>
</comment>
<dbReference type="Gene3D" id="3.30.420.10">
    <property type="entry name" value="Ribonuclease H-like superfamily/Ribonuclease H"/>
    <property type="match status" value="1"/>
</dbReference>
<dbReference type="GO" id="GO:0003887">
    <property type="term" value="F:DNA-directed DNA polymerase activity"/>
    <property type="evidence" value="ECO:0007669"/>
    <property type="project" value="UniProtKB-KW"/>
</dbReference>
<dbReference type="Pfam" id="PF03104">
    <property type="entry name" value="DNA_pol_B_exo1"/>
    <property type="match status" value="1"/>
</dbReference>
<dbReference type="GO" id="GO:0008270">
    <property type="term" value="F:zinc ion binding"/>
    <property type="evidence" value="ECO:0007669"/>
    <property type="project" value="UniProtKB-KW"/>
</dbReference>
<comment type="function">
    <text evidence="1">DNA polymerase II participates in chromosomal DNA replication.</text>
</comment>
<comment type="similarity">
    <text evidence="1">Belongs to the DNA polymerase type-B family.</text>
</comment>
<keyword evidence="1" id="KW-0548">Nucleotidyltransferase</keyword>
<protein>
    <recommendedName>
        <fullName evidence="1">DNA polymerase epsilon catalytic subunit</fullName>
        <ecNumber evidence="1">2.7.7.7</ecNumber>
    </recommendedName>
</protein>
<keyword evidence="1" id="KW-0863">Zinc-finger</keyword>
<evidence type="ECO:0000259" key="2">
    <source>
        <dbReference type="Pfam" id="PF03104"/>
    </source>
</evidence>
<accession>A0AAD5C3Z2</accession>
<dbReference type="AlphaFoldDB" id="A0AAD5C3Z2"/>
<dbReference type="SUPFAM" id="SSF53098">
    <property type="entry name" value="Ribonuclease H-like"/>
    <property type="match status" value="1"/>
</dbReference>
<keyword evidence="1" id="KW-0235">DNA replication</keyword>
<dbReference type="GO" id="GO:0008310">
    <property type="term" value="F:single-stranded DNA 3'-5' DNA exonuclease activity"/>
    <property type="evidence" value="ECO:0007669"/>
    <property type="project" value="TreeGrafter"/>
</dbReference>
<gene>
    <name evidence="3" type="ORF">M8C21_026550</name>
</gene>
<dbReference type="EMBL" id="JAMZMK010009848">
    <property type="protein sequence ID" value="KAI7734033.1"/>
    <property type="molecule type" value="Genomic_DNA"/>
</dbReference>
<evidence type="ECO:0000256" key="1">
    <source>
        <dbReference type="RuleBase" id="RU365029"/>
    </source>
</evidence>
<keyword evidence="1" id="KW-0239">DNA-directed DNA polymerase</keyword>
<keyword evidence="1" id="KW-0862">Zinc</keyword>
<dbReference type="GO" id="GO:0006287">
    <property type="term" value="P:base-excision repair, gap-filling"/>
    <property type="evidence" value="ECO:0007669"/>
    <property type="project" value="TreeGrafter"/>
</dbReference>
<dbReference type="InterPro" id="IPR036397">
    <property type="entry name" value="RNaseH_sf"/>
</dbReference>
<comment type="catalytic activity">
    <reaction evidence="1">
        <text>DNA(n) + a 2'-deoxyribonucleoside 5'-triphosphate = DNA(n+1) + diphosphate</text>
        <dbReference type="Rhea" id="RHEA:22508"/>
        <dbReference type="Rhea" id="RHEA-COMP:17339"/>
        <dbReference type="Rhea" id="RHEA-COMP:17340"/>
        <dbReference type="ChEBI" id="CHEBI:33019"/>
        <dbReference type="ChEBI" id="CHEBI:61560"/>
        <dbReference type="ChEBI" id="CHEBI:173112"/>
        <dbReference type="EC" id="2.7.7.7"/>
    </reaction>
</comment>
<reference evidence="3" key="1">
    <citation type="submission" date="2022-06" db="EMBL/GenBank/DDBJ databases">
        <title>Uncovering the hologenomic basis of an extraordinary plant invasion.</title>
        <authorList>
            <person name="Bieker V.C."/>
            <person name="Martin M.D."/>
            <person name="Gilbert T."/>
            <person name="Hodgins K."/>
            <person name="Battlay P."/>
            <person name="Petersen B."/>
            <person name="Wilson J."/>
        </authorList>
    </citation>
    <scope>NUCLEOTIDE SEQUENCE</scope>
    <source>
        <strain evidence="3">AA19_3_7</strain>
        <tissue evidence="3">Leaf</tissue>
    </source>
</reference>
<evidence type="ECO:0000313" key="4">
    <source>
        <dbReference type="Proteomes" id="UP001206925"/>
    </source>
</evidence>
<dbReference type="InterPro" id="IPR006133">
    <property type="entry name" value="DNA-dir_DNA_pol_B_exonuc"/>
</dbReference>
<dbReference type="Proteomes" id="UP001206925">
    <property type="component" value="Unassembled WGS sequence"/>
</dbReference>
<dbReference type="PANTHER" id="PTHR10670:SF0">
    <property type="entry name" value="DNA POLYMERASE EPSILON CATALYTIC SUBUNIT A"/>
    <property type="match status" value="1"/>
</dbReference>
<feature type="domain" description="DNA-directed DNA polymerase family B exonuclease" evidence="2">
    <location>
        <begin position="46"/>
        <end position="202"/>
    </location>
</feature>